<protein>
    <submittedName>
        <fullName evidence="3">Type I restriction enzyme EcoKI subunit R</fullName>
    </submittedName>
</protein>
<dbReference type="InterPro" id="IPR001650">
    <property type="entry name" value="Helicase_C-like"/>
</dbReference>
<accession>A0A174VXQ6</accession>
<dbReference type="GO" id="GO:0000403">
    <property type="term" value="F:Y-form DNA binding"/>
    <property type="evidence" value="ECO:0007669"/>
    <property type="project" value="TreeGrafter"/>
</dbReference>
<proteinExistence type="predicted"/>
<evidence type="ECO:0000313" key="4">
    <source>
        <dbReference type="Proteomes" id="UP000095762"/>
    </source>
</evidence>
<dbReference type="SUPFAM" id="SSF52540">
    <property type="entry name" value="P-loop containing nucleoside triphosphate hydrolases"/>
    <property type="match status" value="1"/>
</dbReference>
<dbReference type="PANTHER" id="PTHR47396:SF1">
    <property type="entry name" value="ATP-DEPENDENT HELICASE IRC3-RELATED"/>
    <property type="match status" value="1"/>
</dbReference>
<dbReference type="Pfam" id="PF00271">
    <property type="entry name" value="Helicase_C"/>
    <property type="match status" value="1"/>
</dbReference>
<dbReference type="SMART" id="SM00490">
    <property type="entry name" value="HELICc"/>
    <property type="match status" value="1"/>
</dbReference>
<dbReference type="GO" id="GO:0016787">
    <property type="term" value="F:hydrolase activity"/>
    <property type="evidence" value="ECO:0007669"/>
    <property type="project" value="InterPro"/>
</dbReference>
<dbReference type="GO" id="GO:0061749">
    <property type="term" value="F:forked DNA-dependent helicase activity"/>
    <property type="evidence" value="ECO:0007669"/>
    <property type="project" value="TreeGrafter"/>
</dbReference>
<feature type="domain" description="Helicase C-terminal" evidence="2">
    <location>
        <begin position="212"/>
        <end position="373"/>
    </location>
</feature>
<name>A0A174VXQ6_9FIRM</name>
<dbReference type="GO" id="GO:0036121">
    <property type="term" value="F:double-stranded DNA helicase activity"/>
    <property type="evidence" value="ECO:0007669"/>
    <property type="project" value="TreeGrafter"/>
</dbReference>
<dbReference type="InterPro" id="IPR027417">
    <property type="entry name" value="P-loop_NTPase"/>
</dbReference>
<evidence type="ECO:0000259" key="1">
    <source>
        <dbReference type="PROSITE" id="PS51192"/>
    </source>
</evidence>
<feature type="domain" description="Helicase ATP-binding" evidence="1">
    <location>
        <begin position="15"/>
        <end position="158"/>
    </location>
</feature>
<organism evidence="3 4">
    <name type="scientific">Blautia obeum</name>
    <dbReference type="NCBI Taxonomy" id="40520"/>
    <lineage>
        <taxon>Bacteria</taxon>
        <taxon>Bacillati</taxon>
        <taxon>Bacillota</taxon>
        <taxon>Clostridia</taxon>
        <taxon>Lachnospirales</taxon>
        <taxon>Lachnospiraceae</taxon>
        <taxon>Blautia</taxon>
    </lineage>
</organism>
<dbReference type="PROSITE" id="PS51192">
    <property type="entry name" value="HELICASE_ATP_BIND_1"/>
    <property type="match status" value="1"/>
</dbReference>
<dbReference type="InterPro" id="IPR050742">
    <property type="entry name" value="Helicase_Restrict-Modif_Enz"/>
</dbReference>
<reference evidence="3 4" key="1">
    <citation type="submission" date="2015-09" db="EMBL/GenBank/DDBJ databases">
        <authorList>
            <consortium name="Pathogen Informatics"/>
        </authorList>
    </citation>
    <scope>NUCLEOTIDE SEQUENCE [LARGE SCALE GENOMIC DNA]</scope>
    <source>
        <strain evidence="3 4">2789STDY5834957</strain>
    </source>
</reference>
<dbReference type="GO" id="GO:0005524">
    <property type="term" value="F:ATP binding"/>
    <property type="evidence" value="ECO:0007669"/>
    <property type="project" value="InterPro"/>
</dbReference>
<sequence>MAYELRPYQKECKDILDKTPTGNHLVVMATGLGKTVVMTHLKRNGRVLLLSHRDELVRQPEKYFDCSFGIEKAEEHAGDEEVVSASVQSLSRPGRMKRFAPDAFDTIIIDEAHHSAAKSYRAVLDYFSGAKRRIGFTATPQRGDNVRLTDVFDDIIFNRDLRWGIQNNYLSRIRCEQVFGKFKLKNVKKHLGDYSDSDLEKVMLDGGAIVTAAKAYVEKCLDRHALIYCVTKRLCYLLRETICSLIPDKKDTVCVVTGETPAEERRQILKDFADGKIRGIINCMVLTEGTDLPICDTIMNLRPTCNPTLYQQMAGRGTRLYEGKEFCLLIDIVPADSKKVQNLCTAPTLFGVDPALLDKEQKKKLNPDTDLLTLCDSLRGYFTTEAQRMEIETRRVDLFLDSCNEALAACRDKTIKDLAAYYTEKRQSAEPEYDFGNLDVEICPDDEKHYMINPSWDEVIYISKPDVLDNVNVEFHTSDSSIISGTLKMDKAVELVKAYCESLPGFYSYCWNKDSQENWSTMSATEKQVAKVKKDYLHKGIYLNTADKLNKLEASRLIDLSVRMKEAEKQKTLLTKAQSEKPSKSASEYFQLKMKEEDKIRERGKKQFPVFCDKITAKKKAEEKYRQQMRREYVPEKGERKKLTISKLIIPSPEKPASSKQLGYLSSLITKAEKYVSLPEISLQNLTTRQAAALIELIKTATDTFSCLNAGIQMEFCDLPQFICSAEKCENGRFAIEYKRKE</sequence>
<evidence type="ECO:0000259" key="2">
    <source>
        <dbReference type="PROSITE" id="PS51194"/>
    </source>
</evidence>
<dbReference type="PANTHER" id="PTHR47396">
    <property type="entry name" value="TYPE I RESTRICTION ENZYME ECOKI R PROTEIN"/>
    <property type="match status" value="1"/>
</dbReference>
<gene>
    <name evidence="3" type="ORF">ERS852569_03516</name>
</gene>
<dbReference type="EMBL" id="CZBP01000039">
    <property type="protein sequence ID" value="CUQ38161.1"/>
    <property type="molecule type" value="Genomic_DNA"/>
</dbReference>
<dbReference type="PROSITE" id="PS51194">
    <property type="entry name" value="HELICASE_CTER"/>
    <property type="match status" value="1"/>
</dbReference>
<dbReference type="AlphaFoldDB" id="A0A174VXQ6"/>
<dbReference type="SMART" id="SM00487">
    <property type="entry name" value="DEXDc"/>
    <property type="match status" value="1"/>
</dbReference>
<evidence type="ECO:0000313" key="3">
    <source>
        <dbReference type="EMBL" id="CUQ38161.1"/>
    </source>
</evidence>
<dbReference type="RefSeq" id="WP_055060557.1">
    <property type="nucleotide sequence ID" value="NZ_CZBP01000039.1"/>
</dbReference>
<dbReference type="InterPro" id="IPR014001">
    <property type="entry name" value="Helicase_ATP-bd"/>
</dbReference>
<dbReference type="InterPro" id="IPR006935">
    <property type="entry name" value="Helicase/UvrB_N"/>
</dbReference>
<dbReference type="Proteomes" id="UP000095762">
    <property type="component" value="Unassembled WGS sequence"/>
</dbReference>
<dbReference type="Pfam" id="PF04851">
    <property type="entry name" value="ResIII"/>
    <property type="match status" value="1"/>
</dbReference>
<dbReference type="Gene3D" id="3.40.50.300">
    <property type="entry name" value="P-loop containing nucleotide triphosphate hydrolases"/>
    <property type="match status" value="2"/>
</dbReference>